<comment type="domain">
    <text evidence="12">Contains an N-terminal zinc-binding domain, a central core domain that contains the primase activity, and a C-terminal DnaB-binding domain.</text>
</comment>
<evidence type="ECO:0000256" key="1">
    <source>
        <dbReference type="ARBA" id="ARBA00022478"/>
    </source>
</evidence>
<dbReference type="InterPro" id="IPR006295">
    <property type="entry name" value="DNA_primase_DnaG"/>
</dbReference>
<dbReference type="AlphaFoldDB" id="A0A0B3VNL8"/>
<dbReference type="GO" id="GO:0000428">
    <property type="term" value="C:DNA-directed RNA polymerase complex"/>
    <property type="evidence" value="ECO:0007669"/>
    <property type="project" value="UniProtKB-KW"/>
</dbReference>
<comment type="cofactor">
    <cofactor evidence="12 13 14">
        <name>Zn(2+)</name>
        <dbReference type="ChEBI" id="CHEBI:29105"/>
    </cofactor>
    <text evidence="12 13 14">Binds 1 zinc ion per monomer.</text>
</comment>
<dbReference type="InterPro" id="IPR036977">
    <property type="entry name" value="DNA_primase_Znf_CHC2"/>
</dbReference>
<feature type="zinc finger region" description="CHC2-type" evidence="12 14">
    <location>
        <begin position="38"/>
        <end position="62"/>
    </location>
</feature>
<dbReference type="Pfam" id="PF10410">
    <property type="entry name" value="DnaB_bind"/>
    <property type="match status" value="1"/>
</dbReference>
<comment type="function">
    <text evidence="12 13">RNA polymerase that catalyzes the synthesis of short RNA molecules used as primers for DNA polymerase during DNA replication.</text>
</comment>
<comment type="subunit">
    <text evidence="12">Monomer. Interacts with DnaB.</text>
</comment>
<feature type="domain" description="Toprim" evidence="15">
    <location>
        <begin position="255"/>
        <end position="336"/>
    </location>
</feature>
<evidence type="ECO:0000313" key="16">
    <source>
        <dbReference type="EMBL" id="KHS58386.1"/>
    </source>
</evidence>
<evidence type="ECO:0000259" key="15">
    <source>
        <dbReference type="PROSITE" id="PS50880"/>
    </source>
</evidence>
<dbReference type="FunFam" id="3.90.580.10:FF:000001">
    <property type="entry name" value="DNA primase"/>
    <property type="match status" value="1"/>
</dbReference>
<evidence type="ECO:0000256" key="10">
    <source>
        <dbReference type="ARBA" id="ARBA00023125"/>
    </source>
</evidence>
<dbReference type="InterPro" id="IPR019475">
    <property type="entry name" value="DNA_primase_DnaB-bd"/>
</dbReference>
<dbReference type="GO" id="GO:1990077">
    <property type="term" value="C:primosome complex"/>
    <property type="evidence" value="ECO:0007669"/>
    <property type="project" value="UniProtKB-KW"/>
</dbReference>
<evidence type="ECO:0000256" key="4">
    <source>
        <dbReference type="ARBA" id="ARBA00022695"/>
    </source>
</evidence>
<evidence type="ECO:0000256" key="11">
    <source>
        <dbReference type="ARBA" id="ARBA00023163"/>
    </source>
</evidence>
<dbReference type="OrthoDB" id="9803773at2"/>
<dbReference type="InterPro" id="IPR002694">
    <property type="entry name" value="Znf_CHC2"/>
</dbReference>
<keyword evidence="2 12" id="KW-0639">Primosome</keyword>
<keyword evidence="6 12" id="KW-0479">Metal-binding</keyword>
<dbReference type="Pfam" id="PF01807">
    <property type="entry name" value="Zn_ribbon_DnaG"/>
    <property type="match status" value="1"/>
</dbReference>
<dbReference type="Gene3D" id="3.90.980.10">
    <property type="entry name" value="DNA primase, catalytic core, N-terminal domain"/>
    <property type="match status" value="1"/>
</dbReference>
<dbReference type="InterPro" id="IPR013264">
    <property type="entry name" value="DNAG_N"/>
</dbReference>
<dbReference type="InterPro" id="IPR030846">
    <property type="entry name" value="DnaG_bac"/>
</dbReference>
<dbReference type="Proteomes" id="UP000031189">
    <property type="component" value="Unassembled WGS sequence"/>
</dbReference>
<evidence type="ECO:0000256" key="6">
    <source>
        <dbReference type="ARBA" id="ARBA00022723"/>
    </source>
</evidence>
<evidence type="ECO:0000256" key="14">
    <source>
        <dbReference type="PIRSR" id="PIRSR002811-1"/>
    </source>
</evidence>
<dbReference type="GO" id="GO:0006269">
    <property type="term" value="P:DNA replication, synthesis of primer"/>
    <property type="evidence" value="ECO:0007669"/>
    <property type="project" value="UniProtKB-UniRule"/>
</dbReference>
<organism evidence="16 17">
    <name type="scientific">Terrisporobacter othiniensis</name>
    <dbReference type="NCBI Taxonomy" id="1577792"/>
    <lineage>
        <taxon>Bacteria</taxon>
        <taxon>Bacillati</taxon>
        <taxon>Bacillota</taxon>
        <taxon>Clostridia</taxon>
        <taxon>Peptostreptococcales</taxon>
        <taxon>Peptostreptococcaceae</taxon>
        <taxon>Terrisporobacter</taxon>
    </lineage>
</organism>
<dbReference type="InterPro" id="IPR050219">
    <property type="entry name" value="DnaG_primase"/>
</dbReference>
<comment type="caution">
    <text evidence="16">The sequence shown here is derived from an EMBL/GenBank/DDBJ whole genome shotgun (WGS) entry which is preliminary data.</text>
</comment>
<dbReference type="SUPFAM" id="SSF57783">
    <property type="entry name" value="Zinc beta-ribbon"/>
    <property type="match status" value="1"/>
</dbReference>
<dbReference type="Pfam" id="PF08275">
    <property type="entry name" value="DNAG_N"/>
    <property type="match status" value="1"/>
</dbReference>
<dbReference type="GO" id="GO:0003677">
    <property type="term" value="F:DNA binding"/>
    <property type="evidence" value="ECO:0007669"/>
    <property type="project" value="UniProtKB-KW"/>
</dbReference>
<keyword evidence="7 12" id="KW-0863">Zinc-finger</keyword>
<dbReference type="Gene3D" id="3.90.580.10">
    <property type="entry name" value="Zinc finger, CHC2-type domain"/>
    <property type="match status" value="1"/>
</dbReference>
<evidence type="ECO:0000256" key="13">
    <source>
        <dbReference type="PIRNR" id="PIRNR002811"/>
    </source>
</evidence>
<keyword evidence="9" id="KW-0460">Magnesium</keyword>
<reference evidence="16 17" key="1">
    <citation type="submission" date="2014-12" db="EMBL/GenBank/DDBJ databases">
        <title>Draft genome sequence of Terrisporobacter sp. 08-306576, isolated from the blood culture of a bacteremia patient.</title>
        <authorList>
            <person name="Lund L.C."/>
            <person name="Sydenham T.V."/>
            <person name="Hogh S.V."/>
            <person name="Skov M.N."/>
            <person name="Kemp M."/>
            <person name="Justesen U.S."/>
        </authorList>
    </citation>
    <scope>NUCLEOTIDE SEQUENCE [LARGE SCALE GENOMIC DNA]</scope>
    <source>
        <strain evidence="16 17">08-306576</strain>
    </source>
</reference>
<keyword evidence="5 12" id="KW-0235">DNA replication</keyword>
<keyword evidence="8 12" id="KW-0862">Zinc</keyword>
<dbReference type="InterPro" id="IPR034151">
    <property type="entry name" value="TOPRIM_DnaG_bac"/>
</dbReference>
<dbReference type="CDD" id="cd03364">
    <property type="entry name" value="TOPRIM_DnaG_primases"/>
    <property type="match status" value="1"/>
</dbReference>
<evidence type="ECO:0000256" key="2">
    <source>
        <dbReference type="ARBA" id="ARBA00022515"/>
    </source>
</evidence>
<dbReference type="SMART" id="SM00400">
    <property type="entry name" value="ZnF_CHCC"/>
    <property type="match status" value="1"/>
</dbReference>
<keyword evidence="4 12" id="KW-0548">Nucleotidyltransferase</keyword>
<dbReference type="PANTHER" id="PTHR30313:SF2">
    <property type="entry name" value="DNA PRIMASE"/>
    <property type="match status" value="1"/>
</dbReference>
<comment type="catalytic activity">
    <reaction evidence="12">
        <text>ssDNA + n NTP = ssDNA/pppN(pN)n-1 hybrid + (n-1) diphosphate.</text>
        <dbReference type="EC" id="2.7.7.101"/>
    </reaction>
</comment>
<dbReference type="PANTHER" id="PTHR30313">
    <property type="entry name" value="DNA PRIMASE"/>
    <property type="match status" value="1"/>
</dbReference>
<evidence type="ECO:0000256" key="5">
    <source>
        <dbReference type="ARBA" id="ARBA00022705"/>
    </source>
</evidence>
<dbReference type="STRING" id="1577792.QX51_02940"/>
<sequence>MNNMRDLIDEVKNRCDIVNVISQYINLKNSGSNYSGLCPFHNEKTGSFHVNQKKQIYKCFGCGEGGDVINFVMKIENLDFIEAVKLLAEKNGIEFKANLSEADKAKMESIKLMQDIHLKAARFYFANLINSKNAGYDYLRGRGLSDKIIKKFGLGYSLNSWNSLMDYLLSIGYEKKDLVKSGLVTHKENDNKYYDRFRNRVMFPIFDYRGNVIGFGGRVLDNSLPKYLNSPDSLLFNKRFNLYGLNYAKKSIINETLILVEGYMDLISLYEHGIENVVATLGTALTNEQGKLIKRYASTAVISYDSDDAGVKATLRAIEILRGQNINVKVLNLKDCKDPDDFIKKYKKEGFSKAIENSVSHIVFQINILKRRFDFNKDEHLIKFAKEAALIIKSLSSPVEKDYYIKYVSKEYNISLEAMKEEVFGKKFNNSKKNYKKFEKTEQKPIEKIKNIENGEKFVEETFIKLLMENKELRLIALLKISENDFLINDSKEIFNLIIKNKELDKITIDKIKSLNISEEYLKDLDNISLNSINTYNSKNVDEIIKNVKRNKLHKEIEELLHKQKSLELSLNDNSIDKDSVKEVELEIMKITLKIVDIQKSLKSL</sequence>
<keyword evidence="10 12" id="KW-0238">DNA-binding</keyword>
<dbReference type="SUPFAM" id="SSF56731">
    <property type="entry name" value="DNA primase core"/>
    <property type="match status" value="1"/>
</dbReference>
<evidence type="ECO:0000256" key="3">
    <source>
        <dbReference type="ARBA" id="ARBA00022679"/>
    </source>
</evidence>
<proteinExistence type="inferred from homology"/>
<dbReference type="RefSeq" id="WP_039678422.1">
    <property type="nucleotide sequence ID" value="NZ_JAWGXO010000001.1"/>
</dbReference>
<evidence type="ECO:0000256" key="8">
    <source>
        <dbReference type="ARBA" id="ARBA00022833"/>
    </source>
</evidence>
<evidence type="ECO:0000256" key="12">
    <source>
        <dbReference type="HAMAP-Rule" id="MF_00974"/>
    </source>
</evidence>
<keyword evidence="1 12" id="KW-0240">DNA-directed RNA polymerase</keyword>
<evidence type="ECO:0000256" key="9">
    <source>
        <dbReference type="ARBA" id="ARBA00022842"/>
    </source>
</evidence>
<keyword evidence="11 12" id="KW-0804">Transcription</keyword>
<gene>
    <name evidence="12" type="primary">dnaG</name>
    <name evidence="16" type="ORF">QX51_02940</name>
</gene>
<dbReference type="EC" id="2.7.7.101" evidence="12"/>
<evidence type="ECO:0000256" key="7">
    <source>
        <dbReference type="ARBA" id="ARBA00022771"/>
    </source>
</evidence>
<dbReference type="FunFam" id="3.90.980.10:FF:000001">
    <property type="entry name" value="DNA primase"/>
    <property type="match status" value="1"/>
</dbReference>
<dbReference type="HAMAP" id="MF_00974">
    <property type="entry name" value="DNA_primase_DnaG"/>
    <property type="match status" value="1"/>
</dbReference>
<evidence type="ECO:0000313" key="17">
    <source>
        <dbReference type="Proteomes" id="UP000031189"/>
    </source>
</evidence>
<keyword evidence="17" id="KW-1185">Reference proteome</keyword>
<dbReference type="GO" id="GO:0008270">
    <property type="term" value="F:zinc ion binding"/>
    <property type="evidence" value="ECO:0007669"/>
    <property type="project" value="UniProtKB-UniRule"/>
</dbReference>
<dbReference type="Pfam" id="PF13155">
    <property type="entry name" value="Toprim_2"/>
    <property type="match status" value="1"/>
</dbReference>
<dbReference type="InterPro" id="IPR037068">
    <property type="entry name" value="DNA_primase_core_N_sf"/>
</dbReference>
<dbReference type="EMBL" id="JWHR01000037">
    <property type="protein sequence ID" value="KHS58386.1"/>
    <property type="molecule type" value="Genomic_DNA"/>
</dbReference>
<name>A0A0B3VNL8_9FIRM</name>
<dbReference type="NCBIfam" id="TIGR01391">
    <property type="entry name" value="dnaG"/>
    <property type="match status" value="1"/>
</dbReference>
<dbReference type="PIRSF" id="PIRSF002811">
    <property type="entry name" value="DnaG"/>
    <property type="match status" value="1"/>
</dbReference>
<dbReference type="SMART" id="SM00493">
    <property type="entry name" value="TOPRIM"/>
    <property type="match status" value="1"/>
</dbReference>
<accession>A0A0B3VNL8</accession>
<dbReference type="GO" id="GO:0005737">
    <property type="term" value="C:cytoplasm"/>
    <property type="evidence" value="ECO:0007669"/>
    <property type="project" value="TreeGrafter"/>
</dbReference>
<dbReference type="InterPro" id="IPR006171">
    <property type="entry name" value="TOPRIM_dom"/>
</dbReference>
<dbReference type="Gene3D" id="3.40.1360.10">
    <property type="match status" value="1"/>
</dbReference>
<comment type="similarity">
    <text evidence="12 13">Belongs to the DnaG primase family.</text>
</comment>
<keyword evidence="3 12" id="KW-0808">Transferase</keyword>
<protein>
    <recommendedName>
        <fullName evidence="12 13">DNA primase</fullName>
        <ecNumber evidence="12">2.7.7.101</ecNumber>
    </recommendedName>
</protein>
<dbReference type="PROSITE" id="PS50880">
    <property type="entry name" value="TOPRIM"/>
    <property type="match status" value="1"/>
</dbReference>
<dbReference type="GO" id="GO:0003899">
    <property type="term" value="F:DNA-directed RNA polymerase activity"/>
    <property type="evidence" value="ECO:0007669"/>
    <property type="project" value="UniProtKB-UniRule"/>
</dbReference>